<comment type="similarity">
    <text evidence="1 2">Belongs to the short-chain dehydrogenases/reductases (SDR) family.</text>
</comment>
<dbReference type="GO" id="GO:0032787">
    <property type="term" value="P:monocarboxylic acid metabolic process"/>
    <property type="evidence" value="ECO:0007669"/>
    <property type="project" value="UniProtKB-ARBA"/>
</dbReference>
<accession>A0A853F6I6</accession>
<dbReference type="InterPro" id="IPR057326">
    <property type="entry name" value="KR_dom"/>
</dbReference>
<dbReference type="PANTHER" id="PTHR42879:SF2">
    <property type="entry name" value="3-OXOACYL-[ACYL-CARRIER-PROTEIN] REDUCTASE FABG"/>
    <property type="match status" value="1"/>
</dbReference>
<dbReference type="SUPFAM" id="SSF51735">
    <property type="entry name" value="NAD(P)-binding Rossmann-fold domains"/>
    <property type="match status" value="1"/>
</dbReference>
<gene>
    <name evidence="5" type="ORF">H0A68_04810</name>
</gene>
<dbReference type="NCBIfam" id="NF009466">
    <property type="entry name" value="PRK12826.1-2"/>
    <property type="match status" value="1"/>
</dbReference>
<dbReference type="OrthoDB" id="9786435at2"/>
<dbReference type="InterPro" id="IPR020904">
    <property type="entry name" value="Sc_DH/Rdtase_CS"/>
</dbReference>
<evidence type="ECO:0000256" key="2">
    <source>
        <dbReference type="RuleBase" id="RU000363"/>
    </source>
</evidence>
<dbReference type="EMBL" id="JACCEW010000001">
    <property type="protein sequence ID" value="NYT36184.1"/>
    <property type="molecule type" value="Genomic_DNA"/>
</dbReference>
<protein>
    <submittedName>
        <fullName evidence="5">SDR family oxidoreductase</fullName>
    </submittedName>
</protein>
<feature type="region of interest" description="Disordered" evidence="3">
    <location>
        <begin position="214"/>
        <end position="233"/>
    </location>
</feature>
<dbReference type="InterPro" id="IPR036291">
    <property type="entry name" value="NAD(P)-bd_dom_sf"/>
</dbReference>
<feature type="domain" description="Ketoreductase" evidence="4">
    <location>
        <begin position="19"/>
        <end position="188"/>
    </location>
</feature>
<evidence type="ECO:0000313" key="6">
    <source>
        <dbReference type="Proteomes" id="UP000580517"/>
    </source>
</evidence>
<organism evidence="5 6">
    <name type="scientific">Allopusillimonas soli</name>
    <dbReference type="NCBI Taxonomy" id="659016"/>
    <lineage>
        <taxon>Bacteria</taxon>
        <taxon>Pseudomonadati</taxon>
        <taxon>Pseudomonadota</taxon>
        <taxon>Betaproteobacteria</taxon>
        <taxon>Burkholderiales</taxon>
        <taxon>Alcaligenaceae</taxon>
        <taxon>Allopusillimonas</taxon>
    </lineage>
</organism>
<dbReference type="PANTHER" id="PTHR42879">
    <property type="entry name" value="3-OXOACYL-(ACYL-CARRIER-PROTEIN) REDUCTASE"/>
    <property type="match status" value="1"/>
</dbReference>
<dbReference type="InterPro" id="IPR050259">
    <property type="entry name" value="SDR"/>
</dbReference>
<keyword evidence="6" id="KW-1185">Reference proteome</keyword>
<evidence type="ECO:0000256" key="1">
    <source>
        <dbReference type="ARBA" id="ARBA00006484"/>
    </source>
</evidence>
<dbReference type="PRINTS" id="PR00080">
    <property type="entry name" value="SDRFAMILY"/>
</dbReference>
<evidence type="ECO:0000313" key="5">
    <source>
        <dbReference type="EMBL" id="NYT36184.1"/>
    </source>
</evidence>
<dbReference type="Proteomes" id="UP000580517">
    <property type="component" value="Unassembled WGS sequence"/>
</dbReference>
<dbReference type="Gene3D" id="3.40.50.720">
    <property type="entry name" value="NAD(P)-binding Rossmann-like Domain"/>
    <property type="match status" value="1"/>
</dbReference>
<evidence type="ECO:0000256" key="3">
    <source>
        <dbReference type="SAM" id="MobiDB-lite"/>
    </source>
</evidence>
<dbReference type="PRINTS" id="PR00081">
    <property type="entry name" value="GDHRDH"/>
</dbReference>
<dbReference type="AlphaFoldDB" id="A0A853F6I6"/>
<proteinExistence type="inferred from homology"/>
<dbReference type="InterPro" id="IPR002347">
    <property type="entry name" value="SDR_fam"/>
</dbReference>
<comment type="caution">
    <text evidence="5">The sequence shown here is derived from an EMBL/GenBank/DDBJ whole genome shotgun (WGS) entry which is preliminary data.</text>
</comment>
<name>A0A853F6I6_9BURK</name>
<dbReference type="PROSITE" id="PS00061">
    <property type="entry name" value="ADH_SHORT"/>
    <property type="match status" value="1"/>
</dbReference>
<dbReference type="SMART" id="SM00822">
    <property type="entry name" value="PKS_KR"/>
    <property type="match status" value="1"/>
</dbReference>
<sequence>MQASSEKSAPALHASLEGRHALVTGGSRGIGLAAAKRLLALGAKVTIMGRNQDVLEAAKAALEPMGGVAIACGDVAQRDQVQAAFEHARALHGPVGILVNNAGQAVSQRFDRLDEQGWHDMLSVNLTGVFHCTQAALPDMLHDSWGRIVNVASTAGVKGYAYVSAYCAAKHGVVGLTRALALEVAGRGITVNAVCPGYTDTDIVREAVANISRKTGSSDDEARSALTARNPQGQLVRPEEVGSAIAWLCLPASSAINGQTVPVDGGETAG</sequence>
<reference evidence="5 6" key="1">
    <citation type="submission" date="2020-07" db="EMBL/GenBank/DDBJ databases">
        <title>Taxonomic revisions and descriptions of new bacterial species based on genomic comparisons in the high-G+C-content subgroup of the family Alcaligenaceae.</title>
        <authorList>
            <person name="Szabo A."/>
            <person name="Felfoldi T."/>
        </authorList>
    </citation>
    <scope>NUCLEOTIDE SEQUENCE [LARGE SCALE GENOMIC DNA]</scope>
    <source>
        <strain evidence="5 6">DSM 25264</strain>
    </source>
</reference>
<dbReference type="Pfam" id="PF00106">
    <property type="entry name" value="adh_short"/>
    <property type="match status" value="1"/>
</dbReference>
<dbReference type="CDD" id="cd05233">
    <property type="entry name" value="SDR_c"/>
    <property type="match status" value="1"/>
</dbReference>
<dbReference type="FunFam" id="3.40.50.720:FF:000084">
    <property type="entry name" value="Short-chain dehydrogenase reductase"/>
    <property type="match status" value="1"/>
</dbReference>
<evidence type="ECO:0000259" key="4">
    <source>
        <dbReference type="SMART" id="SM00822"/>
    </source>
</evidence>